<dbReference type="InterPro" id="IPR014108">
    <property type="entry name" value="Caa3-assmbl_CtaG"/>
</dbReference>
<evidence type="ECO:0000313" key="10">
    <source>
        <dbReference type="Proteomes" id="UP000257014"/>
    </source>
</evidence>
<reference evidence="8 10" key="2">
    <citation type="submission" date="2018-03" db="EMBL/GenBank/DDBJ databases">
        <authorList>
            <person name="Keele B.F."/>
        </authorList>
    </citation>
    <scope>NUCLEOTIDE SEQUENCE [LARGE SCALE GENOMIC DNA]</scope>
    <source>
        <strain evidence="8">ZCTH4_d</strain>
    </source>
</reference>
<comment type="caution">
    <text evidence="7">The sequence shown here is derived from an EMBL/GenBank/DDBJ whole genome shotgun (WGS) entry which is preliminary data.</text>
</comment>
<keyword evidence="3 6" id="KW-0812">Transmembrane</keyword>
<evidence type="ECO:0000256" key="2">
    <source>
        <dbReference type="ARBA" id="ARBA00022475"/>
    </source>
</evidence>
<dbReference type="Pfam" id="PF09678">
    <property type="entry name" value="Caa3_CtaG"/>
    <property type="match status" value="1"/>
</dbReference>
<dbReference type="InterPro" id="IPR019108">
    <property type="entry name" value="Caa3_assmbl_CtaG-rel"/>
</dbReference>
<evidence type="ECO:0000256" key="5">
    <source>
        <dbReference type="ARBA" id="ARBA00023136"/>
    </source>
</evidence>
<evidence type="ECO:0000313" key="9">
    <source>
        <dbReference type="Proteomes" id="UP000075683"/>
    </source>
</evidence>
<evidence type="ECO:0000313" key="8">
    <source>
        <dbReference type="EMBL" id="REJ29387.1"/>
    </source>
</evidence>
<dbReference type="GO" id="GO:0005886">
    <property type="term" value="C:plasma membrane"/>
    <property type="evidence" value="ECO:0007669"/>
    <property type="project" value="UniProtKB-SubCell"/>
</dbReference>
<keyword evidence="4 6" id="KW-1133">Transmembrane helix</keyword>
<dbReference type="AlphaFoldDB" id="A0A150LPX9"/>
<dbReference type="Proteomes" id="UP000075683">
    <property type="component" value="Unassembled WGS sequence"/>
</dbReference>
<feature type="transmembrane region" description="Helical" evidence="6">
    <location>
        <begin position="44"/>
        <end position="62"/>
    </location>
</feature>
<feature type="transmembrane region" description="Helical" evidence="6">
    <location>
        <begin position="185"/>
        <end position="204"/>
    </location>
</feature>
<feature type="transmembrane region" description="Helical" evidence="6">
    <location>
        <begin position="122"/>
        <end position="141"/>
    </location>
</feature>
<accession>A0A150LPX9</accession>
<evidence type="ECO:0000256" key="1">
    <source>
        <dbReference type="ARBA" id="ARBA00004651"/>
    </source>
</evidence>
<sequence length="290" mass="33840">MFRLDQFGFRALWSPYFFIILLLLTLLYFAFLFRHQKRVEEEGLSKRQGVLFVFSVLLLYLIKGSPLDLLGHLMFTFHMVQMALLYLLLPPLFIAAVPDWLWKRIIGLPFVKPAFRLFTKPILALVLFNGLFSFYHVPFIFDFVKTNVFYHELYTAVLFFFAIIMWWPLVNRVEEENELSGLKKIAYLIADSILLTPACALIIFSGKPLYQTYLSGELWVKSLHLCVPADMLASLGPIDPEVFQIMPPLYDQQLGGVIMKVLQEIIYGSVLIYVFREWYRKETEEPDPGL</sequence>
<gene>
    <name evidence="8" type="primary">ctaG</name>
    <name evidence="7" type="ORF">B4135_2774</name>
    <name evidence="8" type="ORF">C6P37_05440</name>
</gene>
<comment type="subcellular location">
    <subcellularLocation>
        <location evidence="1">Cell membrane</location>
        <topology evidence="1">Multi-pass membrane protein</topology>
    </subcellularLocation>
</comment>
<dbReference type="NCBIfam" id="TIGR02737">
    <property type="entry name" value="caa3_CtaG"/>
    <property type="match status" value="1"/>
</dbReference>
<evidence type="ECO:0000256" key="6">
    <source>
        <dbReference type="SAM" id="Phobius"/>
    </source>
</evidence>
<organism evidence="7 9">
    <name type="scientific">Caldibacillus debilis</name>
    <dbReference type="NCBI Taxonomy" id="301148"/>
    <lineage>
        <taxon>Bacteria</taxon>
        <taxon>Bacillati</taxon>
        <taxon>Bacillota</taxon>
        <taxon>Bacilli</taxon>
        <taxon>Bacillales</taxon>
        <taxon>Bacillaceae</taxon>
        <taxon>Caldibacillus</taxon>
    </lineage>
</organism>
<evidence type="ECO:0000313" key="7">
    <source>
        <dbReference type="EMBL" id="KYD14347.1"/>
    </source>
</evidence>
<proteinExistence type="predicted"/>
<keyword evidence="5 6" id="KW-0472">Membrane</keyword>
<protein>
    <submittedName>
        <fullName evidence="8">Cytochrome c oxidase assembly factor CtaG</fullName>
    </submittedName>
</protein>
<evidence type="ECO:0000256" key="4">
    <source>
        <dbReference type="ARBA" id="ARBA00022989"/>
    </source>
</evidence>
<dbReference type="EMBL" id="QEWE01000014">
    <property type="protein sequence ID" value="REJ29387.1"/>
    <property type="molecule type" value="Genomic_DNA"/>
</dbReference>
<feature type="transmembrane region" description="Helical" evidence="6">
    <location>
        <begin position="153"/>
        <end position="173"/>
    </location>
</feature>
<dbReference type="Proteomes" id="UP000257014">
    <property type="component" value="Unassembled WGS sequence"/>
</dbReference>
<dbReference type="STRING" id="301148.B4135_2774"/>
<keyword evidence="2" id="KW-1003">Cell membrane</keyword>
<dbReference type="EMBL" id="LQYT01000073">
    <property type="protein sequence ID" value="KYD14347.1"/>
    <property type="molecule type" value="Genomic_DNA"/>
</dbReference>
<feature type="transmembrane region" description="Helical" evidence="6">
    <location>
        <begin position="12"/>
        <end position="32"/>
    </location>
</feature>
<evidence type="ECO:0000256" key="3">
    <source>
        <dbReference type="ARBA" id="ARBA00022692"/>
    </source>
</evidence>
<reference evidence="7 9" key="1">
    <citation type="submission" date="2016-01" db="EMBL/GenBank/DDBJ databases">
        <title>Draft Genome Sequences of Seven Thermophilic Sporeformers Isolated from Foods.</title>
        <authorList>
            <person name="Berendsen E.M."/>
            <person name="Wells-Bennik M.H."/>
            <person name="Krawcyk A.O."/>
            <person name="De Jong A."/>
            <person name="Holsappel S."/>
            <person name="Eijlander R.T."/>
            <person name="Kuipers O.P."/>
        </authorList>
    </citation>
    <scope>NUCLEOTIDE SEQUENCE [LARGE SCALE GENOMIC DNA]</scope>
    <source>
        <strain evidence="7 9">B4135</strain>
    </source>
</reference>
<dbReference type="PATRIC" id="fig|301148.3.peg.279"/>
<feature type="transmembrane region" description="Helical" evidence="6">
    <location>
        <begin position="82"/>
        <end position="102"/>
    </location>
</feature>
<dbReference type="RefSeq" id="WP_061569365.1">
    <property type="nucleotide sequence ID" value="NZ_LQYT01000073.1"/>
</dbReference>
<dbReference type="OrthoDB" id="128422at2"/>
<name>A0A150LPX9_9BACI</name>